<feature type="domain" description="C3H1-type" evidence="10">
    <location>
        <begin position="104"/>
        <end position="131"/>
    </location>
</feature>
<dbReference type="PROSITE" id="PS00678">
    <property type="entry name" value="WD_REPEATS_1"/>
    <property type="match status" value="2"/>
</dbReference>
<feature type="domain" description="C3H1-type" evidence="10">
    <location>
        <begin position="20"/>
        <end position="46"/>
    </location>
</feature>
<dbReference type="GO" id="GO:0003677">
    <property type="term" value="F:DNA binding"/>
    <property type="evidence" value="ECO:0007669"/>
    <property type="project" value="UniProtKB-KW"/>
</dbReference>
<evidence type="ECO:0000256" key="4">
    <source>
        <dbReference type="ARBA" id="ARBA00022771"/>
    </source>
</evidence>
<feature type="repeat" description="WD" evidence="7">
    <location>
        <begin position="142"/>
        <end position="183"/>
    </location>
</feature>
<dbReference type="GO" id="GO:0008270">
    <property type="term" value="F:zinc ion binding"/>
    <property type="evidence" value="ECO:0007669"/>
    <property type="project" value="UniProtKB-KW"/>
</dbReference>
<dbReference type="FunFam" id="2.130.10.10:FF:000869">
    <property type="entry name" value="Zinc finger CCCH domain-containing protein 48"/>
    <property type="match status" value="1"/>
</dbReference>
<keyword evidence="6" id="KW-0238">DNA-binding</keyword>
<evidence type="ECO:0000256" key="7">
    <source>
        <dbReference type="PROSITE-ProRule" id="PRU00221"/>
    </source>
</evidence>
<keyword evidence="2 8" id="KW-0479">Metal-binding</keyword>
<evidence type="ECO:0000256" key="6">
    <source>
        <dbReference type="ARBA" id="ARBA00023125"/>
    </source>
</evidence>
<dbReference type="InterPro" id="IPR001680">
    <property type="entry name" value="WD40_rpt"/>
</dbReference>
<keyword evidence="5 8" id="KW-0862">Zinc</keyword>
<feature type="zinc finger region" description="C3H1-type" evidence="8">
    <location>
        <begin position="20"/>
        <end position="46"/>
    </location>
</feature>
<dbReference type="PANTHER" id="PTHR44489:SF1">
    <property type="entry name" value="ZINC FINGER CCCH DOMAIN-CONTAINING PROTEIN 63"/>
    <property type="match status" value="1"/>
</dbReference>
<evidence type="ECO:0000256" key="3">
    <source>
        <dbReference type="ARBA" id="ARBA00022737"/>
    </source>
</evidence>
<dbReference type="AlphaFoldDB" id="A0A0D6QSM0"/>
<organism evidence="11">
    <name type="scientific">Araucaria cunninghamii</name>
    <name type="common">Hoop pine</name>
    <name type="synonym">Moreton Bay pine</name>
    <dbReference type="NCBI Taxonomy" id="56994"/>
    <lineage>
        <taxon>Eukaryota</taxon>
        <taxon>Viridiplantae</taxon>
        <taxon>Streptophyta</taxon>
        <taxon>Embryophyta</taxon>
        <taxon>Tracheophyta</taxon>
        <taxon>Spermatophyta</taxon>
        <taxon>Pinopsida</taxon>
        <taxon>Pinidae</taxon>
        <taxon>Conifers II</taxon>
        <taxon>Araucariales</taxon>
        <taxon>Araucariaceae</taxon>
        <taxon>Araucaria</taxon>
    </lineage>
</organism>
<dbReference type="PROSITE" id="PS50103">
    <property type="entry name" value="ZF_C3H1"/>
    <property type="match status" value="2"/>
</dbReference>
<keyword evidence="1 7" id="KW-0853">WD repeat</keyword>
<dbReference type="InterPro" id="IPR019775">
    <property type="entry name" value="WD40_repeat_CS"/>
</dbReference>
<dbReference type="SMART" id="SM00356">
    <property type="entry name" value="ZnF_C3H1"/>
    <property type="match status" value="2"/>
</dbReference>
<evidence type="ECO:0000256" key="5">
    <source>
        <dbReference type="ARBA" id="ARBA00022833"/>
    </source>
</evidence>
<name>A0A0D6QSM0_ARACU</name>
<protein>
    <recommendedName>
        <fullName evidence="10">C3H1-type domain-containing protein</fullName>
    </recommendedName>
</protein>
<feature type="region of interest" description="Disordered" evidence="9">
    <location>
        <begin position="57"/>
        <end position="85"/>
    </location>
</feature>
<dbReference type="SUPFAM" id="SSF50978">
    <property type="entry name" value="WD40 repeat-like"/>
    <property type="match status" value="1"/>
</dbReference>
<proteinExistence type="predicted"/>
<dbReference type="Pfam" id="PF00400">
    <property type="entry name" value="WD40"/>
    <property type="match status" value="3"/>
</dbReference>
<evidence type="ECO:0000256" key="9">
    <source>
        <dbReference type="SAM" id="MobiDB-lite"/>
    </source>
</evidence>
<accession>A0A0D6QSM0</accession>
<dbReference type="InterPro" id="IPR020472">
    <property type="entry name" value="WD40_PAC1"/>
</dbReference>
<dbReference type="EMBL" id="GCKF01046754">
    <property type="protein sequence ID" value="JAG93464.1"/>
    <property type="molecule type" value="Transcribed_RNA"/>
</dbReference>
<evidence type="ECO:0000256" key="2">
    <source>
        <dbReference type="ARBA" id="ARBA00022723"/>
    </source>
</evidence>
<dbReference type="InterPro" id="IPR036855">
    <property type="entry name" value="Znf_CCCH_sf"/>
</dbReference>
<dbReference type="InterPro" id="IPR000571">
    <property type="entry name" value="Znf_CCCH"/>
</dbReference>
<dbReference type="InterPro" id="IPR036322">
    <property type="entry name" value="WD40_repeat_dom_sf"/>
</dbReference>
<feature type="zinc finger region" description="C3H1-type" evidence="8">
    <location>
        <begin position="104"/>
        <end position="131"/>
    </location>
</feature>
<evidence type="ECO:0000259" key="10">
    <source>
        <dbReference type="PROSITE" id="PS50103"/>
    </source>
</evidence>
<keyword evidence="3" id="KW-0677">Repeat</keyword>
<evidence type="ECO:0000313" key="11">
    <source>
        <dbReference type="EMBL" id="JAG93464.1"/>
    </source>
</evidence>
<dbReference type="PANTHER" id="PTHR44489">
    <property type="match status" value="1"/>
</dbReference>
<dbReference type="Gene3D" id="2.130.10.10">
    <property type="entry name" value="YVTN repeat-like/Quinoprotein amine dehydrogenase"/>
    <property type="match status" value="2"/>
</dbReference>
<dbReference type="Pfam" id="PF14608">
    <property type="entry name" value="zf-CCCH_2"/>
    <property type="match status" value="2"/>
</dbReference>
<dbReference type="SMART" id="SM00320">
    <property type="entry name" value="WD40"/>
    <property type="match status" value="6"/>
</dbReference>
<dbReference type="InterPro" id="IPR015943">
    <property type="entry name" value="WD40/YVTN_repeat-like_dom_sf"/>
</dbReference>
<evidence type="ECO:0000256" key="1">
    <source>
        <dbReference type="ARBA" id="ARBA00022574"/>
    </source>
</evidence>
<dbReference type="PROSITE" id="PS50294">
    <property type="entry name" value="WD_REPEATS_REGION"/>
    <property type="match status" value="2"/>
</dbReference>
<dbReference type="PROSITE" id="PS50082">
    <property type="entry name" value="WD_REPEATS_2"/>
    <property type="match status" value="2"/>
</dbReference>
<dbReference type="SUPFAM" id="SSF90229">
    <property type="entry name" value="CCCH zinc finger"/>
    <property type="match status" value="1"/>
</dbReference>
<reference evidence="11" key="1">
    <citation type="submission" date="2015-03" db="EMBL/GenBank/DDBJ databases">
        <title>A transcriptome of Araucaria cunninghamii, an australian fine timber species.</title>
        <authorList>
            <person name="Jing Yi C.J.Y."/>
            <person name="Yin San L.Y.S."/>
            <person name="Abdul Karim S.S."/>
            <person name="Wan Azmi N.N."/>
            <person name="Hercus R.R."/>
            <person name="Croft L.L."/>
        </authorList>
    </citation>
    <scope>NUCLEOTIDE SEQUENCE</scope>
    <source>
        <strain evidence="11">MI0301</strain>
        <tissue evidence="11">Leaf</tissue>
    </source>
</reference>
<sequence>MDLEVFDRQAGSKRSYNRLARPPPVCIYWQEGKCTRDPCNFLHVVEPGSSKRVGANNGFAPKRSYHVPEDIQSAGPPGGSRRNTSAKWGRGLGGRIISDDHKQKVHHKVCSFWLSGKCKHGADCKYLHSFVIGEDVTFLTHLVGHEKAVRGIALPSNSDKLYSGGQDGTVRVWDCQTGECSSVIKLGGEVGCLLSEGPWLFLGLPNAVKAWNIFTSTELSLDGPRGQVHAMVVGNGMLLAGIHDGNILAWKFSAVSNSFEPAASLAGHTSPVITLVSGADRLYSGSMDQTIRVWDLGTFQCMQTLGDHTSVVMSLLCWDQFLLSCSLDNTVKVWVANSSGALEVTYTHDEQHGVLAMCGMHDEQAKPVLLCSCNDNSVRLYDLPSFHERGKIFSKNEVRAFQIGPGGLFFTGDGMGDLKVWKWATQAS</sequence>
<feature type="repeat" description="WD" evidence="7">
    <location>
        <begin position="265"/>
        <end position="304"/>
    </location>
</feature>
<keyword evidence="4 8" id="KW-0863">Zinc-finger</keyword>
<dbReference type="Gene3D" id="3.30.1370.210">
    <property type="match status" value="1"/>
</dbReference>
<dbReference type="InterPro" id="IPR044715">
    <property type="entry name" value="WDR86-like"/>
</dbReference>
<evidence type="ECO:0000256" key="8">
    <source>
        <dbReference type="PROSITE-ProRule" id="PRU00723"/>
    </source>
</evidence>
<dbReference type="PRINTS" id="PR00320">
    <property type="entry name" value="GPROTEINBRPT"/>
</dbReference>